<reference evidence="3" key="1">
    <citation type="submission" date="2020-08" db="EMBL/GenBank/DDBJ databases">
        <authorList>
            <person name="Hu Y."/>
            <person name="Nguyen S.V."/>
            <person name="Li F."/>
            <person name="Fanning S."/>
        </authorList>
    </citation>
    <scope>NUCLEOTIDE SEQUENCE</scope>
    <source>
        <strain evidence="3">SYSU D8009</strain>
    </source>
</reference>
<proteinExistence type="predicted"/>
<keyword evidence="1" id="KW-1133">Transmembrane helix</keyword>
<comment type="caution">
    <text evidence="3">The sequence shown here is derived from an EMBL/GenBank/DDBJ whole genome shotgun (WGS) entry which is preliminary data.</text>
</comment>
<keyword evidence="4" id="KW-1185">Reference proteome</keyword>
<feature type="domain" description="TadE-like" evidence="2">
    <location>
        <begin position="17"/>
        <end position="58"/>
    </location>
</feature>
<protein>
    <submittedName>
        <fullName evidence="3">Pilus assembly protein</fullName>
    </submittedName>
</protein>
<gene>
    <name evidence="3" type="ORF">H7965_15120</name>
</gene>
<keyword evidence="1" id="KW-0812">Transmembrane</keyword>
<evidence type="ECO:0000313" key="3">
    <source>
        <dbReference type="EMBL" id="MBC4016652.1"/>
    </source>
</evidence>
<feature type="transmembrane region" description="Helical" evidence="1">
    <location>
        <begin position="23"/>
        <end position="45"/>
    </location>
</feature>
<sequence>MRRPTETERHPLRSRSGLAATEFALIAPIAALVLFTVIDVGGAMWRTTRLEYAARTGAQYAFFDPQGSAAIAQKVRDALPGWTDVTVESTVASCSCDDGSAANCTTGVCVVNGVSFAPILRLSVTATQPFRFISPATAALFPNLAVLRGNVEVRLH</sequence>
<dbReference type="AlphaFoldDB" id="A0A9X0R1K7"/>
<dbReference type="Pfam" id="PF07811">
    <property type="entry name" value="TadE"/>
    <property type="match status" value="1"/>
</dbReference>
<dbReference type="InterPro" id="IPR012495">
    <property type="entry name" value="TadE-like_dom"/>
</dbReference>
<evidence type="ECO:0000259" key="2">
    <source>
        <dbReference type="Pfam" id="PF07811"/>
    </source>
</evidence>
<accession>A0A9X0R1K7</accession>
<dbReference type="EMBL" id="JACOMF010000017">
    <property type="protein sequence ID" value="MBC4016652.1"/>
    <property type="molecule type" value="Genomic_DNA"/>
</dbReference>
<evidence type="ECO:0000256" key="1">
    <source>
        <dbReference type="SAM" id="Phobius"/>
    </source>
</evidence>
<name>A0A9X0R1K7_9PROT</name>
<organism evidence="3 4">
    <name type="scientific">Siccirubricoccus deserti</name>
    <dbReference type="NCBI Taxonomy" id="2013562"/>
    <lineage>
        <taxon>Bacteria</taxon>
        <taxon>Pseudomonadati</taxon>
        <taxon>Pseudomonadota</taxon>
        <taxon>Alphaproteobacteria</taxon>
        <taxon>Acetobacterales</taxon>
        <taxon>Roseomonadaceae</taxon>
        <taxon>Siccirubricoccus</taxon>
    </lineage>
</organism>
<evidence type="ECO:0000313" key="4">
    <source>
        <dbReference type="Proteomes" id="UP000600101"/>
    </source>
</evidence>
<dbReference type="RefSeq" id="WP_186771419.1">
    <property type="nucleotide sequence ID" value="NZ_JACOMF010000017.1"/>
</dbReference>
<dbReference type="Proteomes" id="UP000600101">
    <property type="component" value="Unassembled WGS sequence"/>
</dbReference>
<keyword evidence="1" id="KW-0472">Membrane</keyword>